<feature type="region of interest" description="Disordered" evidence="1">
    <location>
        <begin position="1"/>
        <end position="35"/>
    </location>
</feature>
<feature type="compositionally biased region" description="Low complexity" evidence="1">
    <location>
        <begin position="26"/>
        <end position="35"/>
    </location>
</feature>
<evidence type="ECO:0000313" key="2">
    <source>
        <dbReference type="EMBL" id="CAG6566071.1"/>
    </source>
</evidence>
<reference evidence="2" key="1">
    <citation type="submission" date="2021-05" db="EMBL/GenBank/DDBJ databases">
        <authorList>
            <person name="Alioto T."/>
            <person name="Alioto T."/>
            <person name="Gomez Garrido J."/>
        </authorList>
    </citation>
    <scope>NUCLEOTIDE SEQUENCE</scope>
</reference>
<sequence length="100" mass="11283">MIPFDRQPLRRRPPPRGDVFSPPSPTALLPLPTTTAPAVCPDPGRVEVLAVSCDSRPHFDRHLVVPADRTQTMRFRLRSSWAVRVRTKKAPVRGLLPSRR</sequence>
<accession>A0A8D8JBB5</accession>
<organism evidence="2">
    <name type="scientific">Culex pipiens</name>
    <name type="common">House mosquito</name>
    <dbReference type="NCBI Taxonomy" id="7175"/>
    <lineage>
        <taxon>Eukaryota</taxon>
        <taxon>Metazoa</taxon>
        <taxon>Ecdysozoa</taxon>
        <taxon>Arthropoda</taxon>
        <taxon>Hexapoda</taxon>
        <taxon>Insecta</taxon>
        <taxon>Pterygota</taxon>
        <taxon>Neoptera</taxon>
        <taxon>Endopterygota</taxon>
        <taxon>Diptera</taxon>
        <taxon>Nematocera</taxon>
        <taxon>Culicoidea</taxon>
        <taxon>Culicidae</taxon>
        <taxon>Culicinae</taxon>
        <taxon>Culicini</taxon>
        <taxon>Culex</taxon>
        <taxon>Culex</taxon>
    </lineage>
</organism>
<protein>
    <submittedName>
        <fullName evidence="2">(northern house mosquito) hypothetical protein</fullName>
    </submittedName>
</protein>
<dbReference type="EMBL" id="HBUE01275392">
    <property type="protein sequence ID" value="CAG6566071.1"/>
    <property type="molecule type" value="Transcribed_RNA"/>
</dbReference>
<proteinExistence type="predicted"/>
<dbReference type="EMBL" id="HBUE01054761">
    <property type="protein sequence ID" value="CAG6466055.1"/>
    <property type="molecule type" value="Transcribed_RNA"/>
</dbReference>
<dbReference type="EMBL" id="HBUE01170004">
    <property type="protein sequence ID" value="CAG6514583.1"/>
    <property type="molecule type" value="Transcribed_RNA"/>
</dbReference>
<name>A0A8D8JBB5_CULPI</name>
<dbReference type="EMBL" id="HBUE01275398">
    <property type="protein sequence ID" value="CAG6566072.1"/>
    <property type="molecule type" value="Transcribed_RNA"/>
</dbReference>
<evidence type="ECO:0000256" key="1">
    <source>
        <dbReference type="SAM" id="MobiDB-lite"/>
    </source>
</evidence>
<dbReference type="AlphaFoldDB" id="A0A8D8JBB5"/>
<dbReference type="EMBL" id="HBUE01169998">
    <property type="protein sequence ID" value="CAG6514582.1"/>
    <property type="molecule type" value="Transcribed_RNA"/>
</dbReference>